<gene>
    <name evidence="4" type="ORF">GGR38_004644</name>
</gene>
<organism evidence="4 5">
    <name type="scientific">Novosphingobium sediminicola</name>
    <dbReference type="NCBI Taxonomy" id="563162"/>
    <lineage>
        <taxon>Bacteria</taxon>
        <taxon>Pseudomonadati</taxon>
        <taxon>Pseudomonadota</taxon>
        <taxon>Alphaproteobacteria</taxon>
        <taxon>Sphingomonadales</taxon>
        <taxon>Sphingomonadaceae</taxon>
        <taxon>Novosphingobium</taxon>
    </lineage>
</organism>
<evidence type="ECO:0000256" key="1">
    <source>
        <dbReference type="ARBA" id="ARBA00006252"/>
    </source>
</evidence>
<protein>
    <submittedName>
        <fullName evidence="4">NAD(P)H dehydrogenase (Quinone)</fullName>
        <ecNumber evidence="4">1.6.5.2</ecNumber>
    </submittedName>
</protein>
<feature type="domain" description="Flavodoxin-like fold" evidence="3">
    <location>
        <begin position="1"/>
        <end position="206"/>
    </location>
</feature>
<evidence type="ECO:0000256" key="2">
    <source>
        <dbReference type="ARBA" id="ARBA00023002"/>
    </source>
</evidence>
<dbReference type="GO" id="GO:0003955">
    <property type="term" value="F:NAD(P)H dehydrogenase (quinone) activity"/>
    <property type="evidence" value="ECO:0007669"/>
    <property type="project" value="UniProtKB-EC"/>
</dbReference>
<dbReference type="GO" id="GO:0005829">
    <property type="term" value="C:cytosol"/>
    <property type="evidence" value="ECO:0007669"/>
    <property type="project" value="TreeGrafter"/>
</dbReference>
<dbReference type="Gene3D" id="3.40.50.360">
    <property type="match status" value="1"/>
</dbReference>
<dbReference type="PANTHER" id="PTHR10204">
    <property type="entry name" value="NAD P H OXIDOREDUCTASE-RELATED"/>
    <property type="match status" value="1"/>
</dbReference>
<dbReference type="InterPro" id="IPR051545">
    <property type="entry name" value="NAD(P)H_dehydrogenase_qn"/>
</dbReference>
<dbReference type="PANTHER" id="PTHR10204:SF34">
    <property type="entry name" value="NAD(P)H DEHYDROGENASE [QUINONE] 1 ISOFORM 1"/>
    <property type="match status" value="1"/>
</dbReference>
<dbReference type="Proteomes" id="UP000548867">
    <property type="component" value="Unassembled WGS sequence"/>
</dbReference>
<dbReference type="EMBL" id="JACIDX010000030">
    <property type="protein sequence ID" value="MBB3957669.1"/>
    <property type="molecule type" value="Genomic_DNA"/>
</dbReference>
<dbReference type="AlphaFoldDB" id="A0A7W6G874"/>
<dbReference type="InterPro" id="IPR003680">
    <property type="entry name" value="Flavodoxin_fold"/>
</dbReference>
<evidence type="ECO:0000313" key="4">
    <source>
        <dbReference type="EMBL" id="MBB3957669.1"/>
    </source>
</evidence>
<keyword evidence="2 4" id="KW-0560">Oxidoreductase</keyword>
<reference evidence="4 5" key="1">
    <citation type="submission" date="2020-08" db="EMBL/GenBank/DDBJ databases">
        <title>Genomic Encyclopedia of Type Strains, Phase IV (KMG-IV): sequencing the most valuable type-strain genomes for metagenomic binning, comparative biology and taxonomic classification.</title>
        <authorList>
            <person name="Goeker M."/>
        </authorList>
    </citation>
    <scope>NUCLEOTIDE SEQUENCE [LARGE SCALE GENOMIC DNA]</scope>
    <source>
        <strain evidence="4 5">DSM 27057</strain>
    </source>
</reference>
<dbReference type="EC" id="1.6.5.2" evidence="4"/>
<comment type="caution">
    <text evidence="4">The sequence shown here is derived from an EMBL/GenBank/DDBJ whole genome shotgun (WGS) entry which is preliminary data.</text>
</comment>
<dbReference type="SUPFAM" id="SSF52218">
    <property type="entry name" value="Flavoproteins"/>
    <property type="match status" value="1"/>
</dbReference>
<dbReference type="InterPro" id="IPR029039">
    <property type="entry name" value="Flavoprotein-like_sf"/>
</dbReference>
<evidence type="ECO:0000313" key="5">
    <source>
        <dbReference type="Proteomes" id="UP000548867"/>
    </source>
</evidence>
<keyword evidence="5" id="KW-1185">Reference proteome</keyword>
<dbReference type="RefSeq" id="WP_183629180.1">
    <property type="nucleotide sequence ID" value="NZ_JACIDX010000030.1"/>
</dbReference>
<proteinExistence type="inferred from homology"/>
<dbReference type="Pfam" id="PF02525">
    <property type="entry name" value="Flavodoxin_2"/>
    <property type="match status" value="1"/>
</dbReference>
<sequence length="222" mass="24017">MNILAVYCHPEPQSFTHAMLDVAQEAAARGGHRMDVIDLYARPPAPPAGPGDFAVLSDPAHFHYQTEQRIACEQSTFSTDIAQDQALVAGADILLLLFPLWWGGPPALLKSWFEKVMAYGFAYVDGARFETALFAGKRALCAITTGGTAARFSQDGTYGSIEKVLWPLHHCQLRYLGYAVEAPFVAYAAPRVSPEERGAMLRDLESRLSEVCAGGGGKGLQG</sequence>
<accession>A0A7W6G874</accession>
<name>A0A7W6G874_9SPHN</name>
<comment type="similarity">
    <text evidence="1">Belongs to the NAD(P)H dehydrogenase (quinone) family.</text>
</comment>
<evidence type="ECO:0000259" key="3">
    <source>
        <dbReference type="Pfam" id="PF02525"/>
    </source>
</evidence>